<proteinExistence type="predicted"/>
<evidence type="ECO:0000313" key="2">
    <source>
        <dbReference type="Proteomes" id="UP001234495"/>
    </source>
</evidence>
<accession>A0ABT9ZI99</accession>
<dbReference type="EMBL" id="JAUSUD010000017">
    <property type="protein sequence ID" value="MDQ0232006.1"/>
    <property type="molecule type" value="Genomic_DNA"/>
</dbReference>
<name>A0ABT9ZI99_9BACI</name>
<dbReference type="Proteomes" id="UP001234495">
    <property type="component" value="Unassembled WGS sequence"/>
</dbReference>
<reference evidence="1 2" key="1">
    <citation type="submission" date="2023-07" db="EMBL/GenBank/DDBJ databases">
        <title>Genomic Encyclopedia of Type Strains, Phase IV (KMG-IV): sequencing the most valuable type-strain genomes for metagenomic binning, comparative biology and taxonomic classification.</title>
        <authorList>
            <person name="Goeker M."/>
        </authorList>
    </citation>
    <scope>NUCLEOTIDE SEQUENCE [LARGE SCALE GENOMIC DNA]</scope>
    <source>
        <strain evidence="1 2">DSM 29005</strain>
    </source>
</reference>
<protein>
    <submittedName>
        <fullName evidence="1">Uncharacterized protein</fullName>
    </submittedName>
</protein>
<gene>
    <name evidence="1" type="ORF">J2S19_003291</name>
</gene>
<keyword evidence="2" id="KW-1185">Reference proteome</keyword>
<sequence>MEDITFFMNFYHNDDTTFGLFNKKELAIAVRIKSETSI</sequence>
<organism evidence="1 2">
    <name type="scientific">Metabacillus malikii</name>
    <dbReference type="NCBI Taxonomy" id="1504265"/>
    <lineage>
        <taxon>Bacteria</taxon>
        <taxon>Bacillati</taxon>
        <taxon>Bacillota</taxon>
        <taxon>Bacilli</taxon>
        <taxon>Bacillales</taxon>
        <taxon>Bacillaceae</taxon>
        <taxon>Metabacillus</taxon>
    </lineage>
</organism>
<evidence type="ECO:0000313" key="1">
    <source>
        <dbReference type="EMBL" id="MDQ0232006.1"/>
    </source>
</evidence>
<comment type="caution">
    <text evidence="1">The sequence shown here is derived from an EMBL/GenBank/DDBJ whole genome shotgun (WGS) entry which is preliminary data.</text>
</comment>